<dbReference type="EMBL" id="JAVFWL010000006">
    <property type="protein sequence ID" value="KAK6762128.1"/>
    <property type="molecule type" value="Genomic_DNA"/>
</dbReference>
<accession>A0ABR1EHP2</accession>
<dbReference type="Proteomes" id="UP001303046">
    <property type="component" value="Unassembled WGS sequence"/>
</dbReference>
<dbReference type="Pfam" id="PF23309">
    <property type="entry name" value="DUF7083"/>
    <property type="match status" value="1"/>
</dbReference>
<evidence type="ECO:0000313" key="2">
    <source>
        <dbReference type="EMBL" id="KAK6762128.1"/>
    </source>
</evidence>
<reference evidence="2 3" key="1">
    <citation type="submission" date="2023-08" db="EMBL/GenBank/DDBJ databases">
        <title>A Necator americanus chromosomal reference genome.</title>
        <authorList>
            <person name="Ilik V."/>
            <person name="Petrzelkova K.J."/>
            <person name="Pardy F."/>
            <person name="Fuh T."/>
            <person name="Niatou-Singa F.S."/>
            <person name="Gouil Q."/>
            <person name="Baker L."/>
            <person name="Ritchie M.E."/>
            <person name="Jex A.R."/>
            <person name="Gazzola D."/>
            <person name="Li H."/>
            <person name="Toshio Fujiwara R."/>
            <person name="Zhan B."/>
            <person name="Aroian R.V."/>
            <person name="Pafco B."/>
            <person name="Schwarz E.M."/>
        </authorList>
    </citation>
    <scope>NUCLEOTIDE SEQUENCE [LARGE SCALE GENOMIC DNA]</scope>
    <source>
        <strain evidence="2 3">Aroian</strain>
        <tissue evidence="2">Whole animal</tissue>
    </source>
</reference>
<evidence type="ECO:0000259" key="1">
    <source>
        <dbReference type="Pfam" id="PF23309"/>
    </source>
</evidence>
<protein>
    <recommendedName>
        <fullName evidence="1">DUF7083 domain-containing protein</fullName>
    </recommendedName>
</protein>
<comment type="caution">
    <text evidence="2">The sequence shown here is derived from an EMBL/GenBank/DDBJ whole genome shotgun (WGS) entry which is preliminary data.</text>
</comment>
<keyword evidence="3" id="KW-1185">Reference proteome</keyword>
<feature type="domain" description="DUF7083" evidence="1">
    <location>
        <begin position="171"/>
        <end position="216"/>
    </location>
</feature>
<dbReference type="InterPro" id="IPR055510">
    <property type="entry name" value="DUF7083"/>
</dbReference>
<organism evidence="2 3">
    <name type="scientific">Necator americanus</name>
    <name type="common">Human hookworm</name>
    <dbReference type="NCBI Taxonomy" id="51031"/>
    <lineage>
        <taxon>Eukaryota</taxon>
        <taxon>Metazoa</taxon>
        <taxon>Ecdysozoa</taxon>
        <taxon>Nematoda</taxon>
        <taxon>Chromadorea</taxon>
        <taxon>Rhabditida</taxon>
        <taxon>Rhabditina</taxon>
        <taxon>Rhabditomorpha</taxon>
        <taxon>Strongyloidea</taxon>
        <taxon>Ancylostomatidae</taxon>
        <taxon>Bunostominae</taxon>
        <taxon>Necator</taxon>
    </lineage>
</organism>
<name>A0ABR1EHP2_NECAM</name>
<proteinExistence type="predicted"/>
<evidence type="ECO:0000313" key="3">
    <source>
        <dbReference type="Proteomes" id="UP001303046"/>
    </source>
</evidence>
<gene>
    <name evidence="2" type="primary">Necator_chrX.g23173</name>
    <name evidence="2" type="ORF">RB195_023010</name>
</gene>
<sequence>MERLDCTERKLLRRTLGYFWLRVCHTEHLYAEIDVVYRRMTRGRYPHLAPLSKVAKVNRVRFFGHILRRPADRLVQRVLRSLSGSSWKKPPGQKPTNGLILCRLKIEKVGQSRVQGQHTSAKMLIIASGDDISPPIKSKLIKRMEEIAPASHPAVLTALVAAAEFVTNSPSTRLSESLYDSDNGCTSKVWYNRYEDVISKDGATLDDAVKARLIVQTRRRQICPFHEQLSS</sequence>